<gene>
    <name evidence="12" type="primary">SQSTM1</name>
</gene>
<evidence type="ECO:0000256" key="1">
    <source>
        <dbReference type="ARBA" id="ARBA00004123"/>
    </source>
</evidence>
<dbReference type="GO" id="GO:0005080">
    <property type="term" value="F:protein kinase C binding"/>
    <property type="evidence" value="ECO:0007669"/>
    <property type="project" value="TreeGrafter"/>
</dbReference>
<dbReference type="GO" id="GO:0035973">
    <property type="term" value="P:aggrephagy"/>
    <property type="evidence" value="ECO:0007669"/>
    <property type="project" value="TreeGrafter"/>
</dbReference>
<dbReference type="GO" id="GO:0005634">
    <property type="term" value="C:nucleus"/>
    <property type="evidence" value="ECO:0007669"/>
    <property type="project" value="UniProtKB-SubCell"/>
</dbReference>
<feature type="domain" description="PB1" evidence="11">
    <location>
        <begin position="7"/>
        <end position="94"/>
    </location>
</feature>
<evidence type="ECO:0000256" key="8">
    <source>
        <dbReference type="PROSITE-ProRule" id="PRU00228"/>
    </source>
</evidence>
<dbReference type="CDD" id="cd14320">
    <property type="entry name" value="UBA_SQSTM"/>
    <property type="match status" value="1"/>
</dbReference>
<dbReference type="PANTHER" id="PTHR15090:SF0">
    <property type="entry name" value="SEQUESTOSOME-1"/>
    <property type="match status" value="1"/>
</dbReference>
<dbReference type="SUPFAM" id="SSF46934">
    <property type="entry name" value="UBA-like"/>
    <property type="match status" value="1"/>
</dbReference>
<dbReference type="InterPro" id="IPR000270">
    <property type="entry name" value="PB1_dom"/>
</dbReference>
<evidence type="ECO:0000259" key="10">
    <source>
        <dbReference type="PROSITE" id="PS50135"/>
    </source>
</evidence>
<dbReference type="Pfam" id="PF00569">
    <property type="entry name" value="ZZ"/>
    <property type="match status" value="1"/>
</dbReference>
<dbReference type="GO" id="GO:0007032">
    <property type="term" value="P:endosome organization"/>
    <property type="evidence" value="ECO:0007669"/>
    <property type="project" value="TreeGrafter"/>
</dbReference>
<dbReference type="GO" id="GO:0000423">
    <property type="term" value="P:mitophagy"/>
    <property type="evidence" value="ECO:0007669"/>
    <property type="project" value="TreeGrafter"/>
</dbReference>
<dbReference type="PROSITE" id="PS01357">
    <property type="entry name" value="ZF_ZZ_1"/>
    <property type="match status" value="1"/>
</dbReference>
<comment type="subcellular location">
    <subcellularLocation>
        <location evidence="2">Cytoplasm</location>
    </subcellularLocation>
    <subcellularLocation>
        <location evidence="1">Nucleus</location>
    </subcellularLocation>
</comment>
<dbReference type="PANTHER" id="PTHR15090">
    <property type="entry name" value="SEQUESTOSOME 1-RELATED"/>
    <property type="match status" value="1"/>
</dbReference>
<keyword evidence="6" id="KW-0862">Zinc</keyword>
<dbReference type="InterPro" id="IPR000433">
    <property type="entry name" value="Znf_ZZ"/>
</dbReference>
<feature type="region of interest" description="Disordered" evidence="9">
    <location>
        <begin position="288"/>
        <end position="316"/>
    </location>
</feature>
<dbReference type="OrthoDB" id="5977200at2759"/>
<dbReference type="SUPFAM" id="SSF57850">
    <property type="entry name" value="RING/U-box"/>
    <property type="match status" value="1"/>
</dbReference>
<evidence type="ECO:0000256" key="3">
    <source>
        <dbReference type="ARBA" id="ARBA00022490"/>
    </source>
</evidence>
<dbReference type="Gene3D" id="3.10.20.90">
    <property type="entry name" value="Phosphatidylinositol 3-kinase Catalytic Subunit, Chain A, domain 1"/>
    <property type="match status" value="1"/>
</dbReference>
<evidence type="ECO:0000256" key="5">
    <source>
        <dbReference type="ARBA" id="ARBA00022771"/>
    </source>
</evidence>
<evidence type="ECO:0000313" key="12">
    <source>
        <dbReference type="EMBL" id="CDG70177.1"/>
    </source>
</evidence>
<dbReference type="InterPro" id="IPR052260">
    <property type="entry name" value="Autophagy_Rcpt_SigReg"/>
</dbReference>
<sequence>MSLFEKEVHMKVYYVENQHNNEIRKFSVENRMAANYKYILDKIRQVFTNLYEKDLDLFYKDKENDFISISSDIEFQQAFESINNGCLKLYVKKKLTKPAQSNKEHIGVSCDGCNSKIYGNRFKCTQCFDFDLCSLCYKKGEHPSDHEMLVIKEPRSSKHMCYSQLPFSHCWERYAHMNTNNSCSNKNASNNEENKPTASDQKFDSFQFEKMNNFKEIIKIFESMLGISNDFFMKSCQEKSDKVENKEDFSKKLDSLTKVINERFGVPAEQMHALVDCFIKQCNLKSNERNSDKDINSSNNEVFRNNGDMNQANFPDKKDVSLENQLINKDKDLVNPSNSLCQTNVESVPHLDPNNVSEVIKEQINPLESLCQQTSELQVDSSQEGLANFIGHLYRHLVTQQPPISIANDFELVDKESMDHKESKLERSLKQMEAMGFDNEGGWLRQLLISKDCNIDKVLDALSPAK</sequence>
<evidence type="ECO:0000256" key="4">
    <source>
        <dbReference type="ARBA" id="ARBA00022723"/>
    </source>
</evidence>
<protein>
    <submittedName>
        <fullName evidence="12">Sequestosome-1</fullName>
    </submittedName>
</protein>
<dbReference type="Gene3D" id="1.10.8.10">
    <property type="entry name" value="DNA helicase RuvA subunit, C-terminal domain"/>
    <property type="match status" value="1"/>
</dbReference>
<dbReference type="SUPFAM" id="SSF54277">
    <property type="entry name" value="CAD &amp; PB1 domains"/>
    <property type="match status" value="1"/>
</dbReference>
<dbReference type="Pfam" id="PF16577">
    <property type="entry name" value="UBA_5"/>
    <property type="match status" value="1"/>
</dbReference>
<feature type="domain" description="ZZ-type" evidence="10">
    <location>
        <begin position="105"/>
        <end position="156"/>
    </location>
</feature>
<dbReference type="FunFam" id="3.10.20.90:FF:000320">
    <property type="entry name" value="Predicted protein"/>
    <property type="match status" value="1"/>
</dbReference>
<dbReference type="GO" id="GO:0016235">
    <property type="term" value="C:aggresome"/>
    <property type="evidence" value="ECO:0007669"/>
    <property type="project" value="TreeGrafter"/>
</dbReference>
<dbReference type="GO" id="GO:0044753">
    <property type="term" value="C:amphisome"/>
    <property type="evidence" value="ECO:0007669"/>
    <property type="project" value="TreeGrafter"/>
</dbReference>
<evidence type="ECO:0000256" key="6">
    <source>
        <dbReference type="ARBA" id="ARBA00022833"/>
    </source>
</evidence>
<accession>T2MDZ6</accession>
<organism evidence="12">
    <name type="scientific">Hydra vulgaris</name>
    <name type="common">Hydra</name>
    <name type="synonym">Hydra attenuata</name>
    <dbReference type="NCBI Taxonomy" id="6087"/>
    <lineage>
        <taxon>Eukaryota</taxon>
        <taxon>Metazoa</taxon>
        <taxon>Cnidaria</taxon>
        <taxon>Hydrozoa</taxon>
        <taxon>Hydroidolina</taxon>
        <taxon>Anthoathecata</taxon>
        <taxon>Aplanulata</taxon>
        <taxon>Hydridae</taxon>
        <taxon>Hydra</taxon>
    </lineage>
</organism>
<dbReference type="Gene3D" id="3.30.60.90">
    <property type="match status" value="1"/>
</dbReference>
<feature type="region of interest" description="Disordered" evidence="9">
    <location>
        <begin position="182"/>
        <end position="202"/>
    </location>
</feature>
<evidence type="ECO:0000256" key="9">
    <source>
        <dbReference type="SAM" id="MobiDB-lite"/>
    </source>
</evidence>
<name>T2MDZ6_HYDVU</name>
<dbReference type="InterPro" id="IPR033741">
    <property type="entry name" value="SQSTM_UBA"/>
</dbReference>
<keyword evidence="7" id="KW-0539">Nucleus</keyword>
<dbReference type="InterPro" id="IPR053793">
    <property type="entry name" value="PB1-like"/>
</dbReference>
<dbReference type="EMBL" id="HAAD01003945">
    <property type="protein sequence ID" value="CDG70177.1"/>
    <property type="molecule type" value="mRNA"/>
</dbReference>
<feature type="compositionally biased region" description="Low complexity" evidence="9">
    <location>
        <begin position="182"/>
        <end position="191"/>
    </location>
</feature>
<dbReference type="AlphaFoldDB" id="T2MDZ6"/>
<evidence type="ECO:0000259" key="11">
    <source>
        <dbReference type="PROSITE" id="PS51745"/>
    </source>
</evidence>
<keyword evidence="3" id="KW-0963">Cytoplasm</keyword>
<keyword evidence="4" id="KW-0479">Metal-binding</keyword>
<dbReference type="SMART" id="SM00291">
    <property type="entry name" value="ZnF_ZZ"/>
    <property type="match status" value="1"/>
</dbReference>
<dbReference type="SMART" id="SM00666">
    <property type="entry name" value="PB1"/>
    <property type="match status" value="1"/>
</dbReference>
<dbReference type="InterPro" id="IPR009060">
    <property type="entry name" value="UBA-like_sf"/>
</dbReference>
<dbReference type="PROSITE" id="PS51745">
    <property type="entry name" value="PB1"/>
    <property type="match status" value="1"/>
</dbReference>
<dbReference type="GO" id="GO:0008270">
    <property type="term" value="F:zinc ion binding"/>
    <property type="evidence" value="ECO:0007669"/>
    <property type="project" value="UniProtKB-KW"/>
</dbReference>
<feature type="compositionally biased region" description="Polar residues" evidence="9">
    <location>
        <begin position="296"/>
        <end position="313"/>
    </location>
</feature>
<dbReference type="Pfam" id="PF00564">
    <property type="entry name" value="PB1"/>
    <property type="match status" value="1"/>
</dbReference>
<dbReference type="CDD" id="cd02340">
    <property type="entry name" value="ZZ_NBR1_like"/>
    <property type="match status" value="1"/>
</dbReference>
<dbReference type="GO" id="GO:0070530">
    <property type="term" value="F:K63-linked polyubiquitin modification-dependent protein binding"/>
    <property type="evidence" value="ECO:0007669"/>
    <property type="project" value="TreeGrafter"/>
</dbReference>
<evidence type="ECO:0000256" key="7">
    <source>
        <dbReference type="ARBA" id="ARBA00023242"/>
    </source>
</evidence>
<dbReference type="InterPro" id="IPR043145">
    <property type="entry name" value="Znf_ZZ_sf"/>
</dbReference>
<proteinExistence type="evidence at transcript level"/>
<evidence type="ECO:0000256" key="2">
    <source>
        <dbReference type="ARBA" id="ARBA00004496"/>
    </source>
</evidence>
<reference evidence="12" key="1">
    <citation type="journal article" date="2013" name="Genome Biol. Evol.">
        <title>Punctuated emergences of genetic and phenotypic innovations in eumetazoan, bilaterian, euteleostome, and hominidae ancestors.</title>
        <authorList>
            <person name="Wenger Y."/>
            <person name="Galliot B."/>
        </authorList>
    </citation>
    <scope>NUCLEOTIDE SEQUENCE</scope>
    <source>
        <tissue evidence="12">Whole animals</tissue>
    </source>
</reference>
<keyword evidence="5 8" id="KW-0863">Zinc-finger</keyword>
<dbReference type="PROSITE" id="PS50135">
    <property type="entry name" value="ZF_ZZ_2"/>
    <property type="match status" value="1"/>
</dbReference>